<dbReference type="EMBL" id="JASCZI010000429">
    <property type="protein sequence ID" value="MED6111763.1"/>
    <property type="molecule type" value="Genomic_DNA"/>
</dbReference>
<accession>A0ABU6QJR6</accession>
<comment type="caution">
    <text evidence="1">The sequence shown here is derived from an EMBL/GenBank/DDBJ whole genome shotgun (WGS) entry which is preliminary data.</text>
</comment>
<evidence type="ECO:0000313" key="2">
    <source>
        <dbReference type="Proteomes" id="UP001341840"/>
    </source>
</evidence>
<reference evidence="1 2" key="1">
    <citation type="journal article" date="2023" name="Plants (Basel)">
        <title>Bridging the Gap: Combining Genomics and Transcriptomics Approaches to Understand Stylosanthes scabra, an Orphan Legume from the Brazilian Caatinga.</title>
        <authorList>
            <person name="Ferreira-Neto J.R.C."/>
            <person name="da Silva M.D."/>
            <person name="Binneck E."/>
            <person name="de Melo N.F."/>
            <person name="da Silva R.H."/>
            <person name="de Melo A.L.T.M."/>
            <person name="Pandolfi V."/>
            <person name="Bustamante F.O."/>
            <person name="Brasileiro-Vidal A.C."/>
            <person name="Benko-Iseppon A.M."/>
        </authorList>
    </citation>
    <scope>NUCLEOTIDE SEQUENCE [LARGE SCALE GENOMIC DNA]</scope>
    <source>
        <tissue evidence="1">Leaves</tissue>
    </source>
</reference>
<sequence>MPRARMGLDQNMSCHKMLATSSKIPSMGLGSFSQRVNARDDFGCEKNRGCILGITRATELQTMQFQARFKIHIRGFTSAEPSKAHACPHQNVTSSNLKAHDMQFLVSSNNVELGLRNGWALARKSEIPKIAFILVSSAAATLARHLHRASARCPCLGLVCTKFVGERPVSQRARTRATAQETARAAAERELTPFSETIYDSREHYERSKLLRTKKVLHERIIQIEGEGRDFMARRIDQLRWDYMYNDLVDINVTVKKFYSNFSVAVQRTIYLRGTQINIDEDSLSSFLGIQDPIPRA</sequence>
<name>A0ABU6QJR6_9FABA</name>
<keyword evidence="2" id="KW-1185">Reference proteome</keyword>
<protein>
    <submittedName>
        <fullName evidence="1">Uncharacterized protein</fullName>
    </submittedName>
</protein>
<evidence type="ECO:0000313" key="1">
    <source>
        <dbReference type="EMBL" id="MED6111763.1"/>
    </source>
</evidence>
<dbReference type="Proteomes" id="UP001341840">
    <property type="component" value="Unassembled WGS sequence"/>
</dbReference>
<proteinExistence type="predicted"/>
<gene>
    <name evidence="1" type="ORF">PIB30_055264</name>
</gene>
<organism evidence="1 2">
    <name type="scientific">Stylosanthes scabra</name>
    <dbReference type="NCBI Taxonomy" id="79078"/>
    <lineage>
        <taxon>Eukaryota</taxon>
        <taxon>Viridiplantae</taxon>
        <taxon>Streptophyta</taxon>
        <taxon>Embryophyta</taxon>
        <taxon>Tracheophyta</taxon>
        <taxon>Spermatophyta</taxon>
        <taxon>Magnoliopsida</taxon>
        <taxon>eudicotyledons</taxon>
        <taxon>Gunneridae</taxon>
        <taxon>Pentapetalae</taxon>
        <taxon>rosids</taxon>
        <taxon>fabids</taxon>
        <taxon>Fabales</taxon>
        <taxon>Fabaceae</taxon>
        <taxon>Papilionoideae</taxon>
        <taxon>50 kb inversion clade</taxon>
        <taxon>dalbergioids sensu lato</taxon>
        <taxon>Dalbergieae</taxon>
        <taxon>Pterocarpus clade</taxon>
        <taxon>Stylosanthes</taxon>
    </lineage>
</organism>